<dbReference type="InterPro" id="IPR002893">
    <property type="entry name" value="Znf_MYND"/>
</dbReference>
<dbReference type="EMBL" id="JALJOV010000196">
    <property type="protein sequence ID" value="KAK9866025.1"/>
    <property type="molecule type" value="Genomic_DNA"/>
</dbReference>
<evidence type="ECO:0000256" key="4">
    <source>
        <dbReference type="PROSITE-ProRule" id="PRU00134"/>
    </source>
</evidence>
<dbReference type="AlphaFoldDB" id="A0AAW1TAM3"/>
<dbReference type="PROSITE" id="PS50865">
    <property type="entry name" value="ZF_MYND_2"/>
    <property type="match status" value="1"/>
</dbReference>
<evidence type="ECO:0000313" key="6">
    <source>
        <dbReference type="EMBL" id="KAK9866025.1"/>
    </source>
</evidence>
<proteinExistence type="predicted"/>
<feature type="domain" description="MYND-type" evidence="5">
    <location>
        <begin position="67"/>
        <end position="104"/>
    </location>
</feature>
<keyword evidence="7" id="KW-1185">Reference proteome</keyword>
<sequence length="470" mass="52006">MAESLNFGLENNGPFKLPASVKACIRKPSKVTATGQQAIAQGARPAPCCNQDSVKKASKSSEQPRACGKCNAIGAAQTCSRCLQEFYCSSDCQVADWKSHRRFCRPHKMEQFDIDLLLLEDGLCFETSVPASPEGWTLAGLCMKWVDQMNDAKRRGAKLEEDAHHGHHFIQKAASIGRECKDWRLEATALIDAITTTQEERASKRPEASFLASLPAKHREYAEKSGVVCVYHAGVHAAHLLLGRALEHNNGYAAAAAMTKIGCMQAELNFMNAGPFPLYRRSSDPVLLQRRTPTTMTYTMTIHASSTSSQTRTPAWSLKGLTLSLIGSLRSRMMLGRLAMMASDLEQACKYFEMAANLSRVDRLARLSIRAAASLHSSRLTYAAEIQQQQPSVIIHSQMLSIRRPAEYAWLAQAVYSSGPRTWQAEPDWWVSGLLEGDTKRAATPAQASHRGRMTQFLDHQQRSRSIFSS</sequence>
<accession>A0AAW1TAM3</accession>
<evidence type="ECO:0000259" key="5">
    <source>
        <dbReference type="PROSITE" id="PS50865"/>
    </source>
</evidence>
<keyword evidence="3" id="KW-0862">Zinc</keyword>
<reference evidence="6 7" key="1">
    <citation type="journal article" date="2024" name="Nat. Commun.">
        <title>Phylogenomics reveals the evolutionary origins of lichenization in chlorophyte algae.</title>
        <authorList>
            <person name="Puginier C."/>
            <person name="Libourel C."/>
            <person name="Otte J."/>
            <person name="Skaloud P."/>
            <person name="Haon M."/>
            <person name="Grisel S."/>
            <person name="Petersen M."/>
            <person name="Berrin J.G."/>
            <person name="Delaux P.M."/>
            <person name="Dal Grande F."/>
            <person name="Keller J."/>
        </authorList>
    </citation>
    <scope>NUCLEOTIDE SEQUENCE [LARGE SCALE GENOMIC DNA]</scope>
    <source>
        <strain evidence="6 7">SAG 2523</strain>
    </source>
</reference>
<evidence type="ECO:0000256" key="1">
    <source>
        <dbReference type="ARBA" id="ARBA00022723"/>
    </source>
</evidence>
<dbReference type="GO" id="GO:0008270">
    <property type="term" value="F:zinc ion binding"/>
    <property type="evidence" value="ECO:0007669"/>
    <property type="project" value="UniProtKB-KW"/>
</dbReference>
<name>A0AAW1TAM3_9CHLO</name>
<comment type="caution">
    <text evidence="6">The sequence shown here is derived from an EMBL/GenBank/DDBJ whole genome shotgun (WGS) entry which is preliminary data.</text>
</comment>
<dbReference type="SUPFAM" id="SSF144232">
    <property type="entry name" value="HIT/MYND zinc finger-like"/>
    <property type="match status" value="1"/>
</dbReference>
<evidence type="ECO:0000256" key="2">
    <source>
        <dbReference type="ARBA" id="ARBA00022771"/>
    </source>
</evidence>
<dbReference type="PROSITE" id="PS01360">
    <property type="entry name" value="ZF_MYND_1"/>
    <property type="match status" value="1"/>
</dbReference>
<evidence type="ECO:0000313" key="7">
    <source>
        <dbReference type="Proteomes" id="UP001485043"/>
    </source>
</evidence>
<dbReference type="Pfam" id="PF01753">
    <property type="entry name" value="zf-MYND"/>
    <property type="match status" value="1"/>
</dbReference>
<gene>
    <name evidence="6" type="ORF">WJX84_001073</name>
</gene>
<keyword evidence="1" id="KW-0479">Metal-binding</keyword>
<organism evidence="6 7">
    <name type="scientific">Apatococcus fuscideae</name>
    <dbReference type="NCBI Taxonomy" id="2026836"/>
    <lineage>
        <taxon>Eukaryota</taxon>
        <taxon>Viridiplantae</taxon>
        <taxon>Chlorophyta</taxon>
        <taxon>core chlorophytes</taxon>
        <taxon>Trebouxiophyceae</taxon>
        <taxon>Chlorellales</taxon>
        <taxon>Chlorellaceae</taxon>
        <taxon>Apatococcus</taxon>
    </lineage>
</organism>
<protein>
    <recommendedName>
        <fullName evidence="5">MYND-type domain-containing protein</fullName>
    </recommendedName>
</protein>
<evidence type="ECO:0000256" key="3">
    <source>
        <dbReference type="ARBA" id="ARBA00022833"/>
    </source>
</evidence>
<dbReference type="Proteomes" id="UP001485043">
    <property type="component" value="Unassembled WGS sequence"/>
</dbReference>
<dbReference type="Gene3D" id="6.10.140.2220">
    <property type="match status" value="1"/>
</dbReference>
<keyword evidence="2 4" id="KW-0863">Zinc-finger</keyword>